<dbReference type="KEGG" id="smam:Mal15_09030"/>
<dbReference type="Proteomes" id="UP000321353">
    <property type="component" value="Chromosome"/>
</dbReference>
<dbReference type="AlphaFoldDB" id="A0A5B9M875"/>
<accession>A0A5B9M875</accession>
<name>A0A5B9M875_9BACT</name>
<dbReference type="RefSeq" id="WP_147866620.1">
    <property type="nucleotide sequence ID" value="NZ_CP036264.1"/>
</dbReference>
<evidence type="ECO:0000313" key="2">
    <source>
        <dbReference type="Proteomes" id="UP000321353"/>
    </source>
</evidence>
<reference evidence="1 2" key="1">
    <citation type="submission" date="2019-02" db="EMBL/GenBank/DDBJ databases">
        <title>Planctomycetal bacteria perform biofilm scaping via a novel small molecule.</title>
        <authorList>
            <person name="Jeske O."/>
            <person name="Boedeker C."/>
            <person name="Wiegand S."/>
            <person name="Breitling P."/>
            <person name="Kallscheuer N."/>
            <person name="Jogler M."/>
            <person name="Rohde M."/>
            <person name="Petersen J."/>
            <person name="Medema M.H."/>
            <person name="Surup F."/>
            <person name="Jogler C."/>
        </authorList>
    </citation>
    <scope>NUCLEOTIDE SEQUENCE [LARGE SCALE GENOMIC DNA]</scope>
    <source>
        <strain evidence="1 2">Mal15</strain>
    </source>
</reference>
<organism evidence="1 2">
    <name type="scientific">Stieleria maiorica</name>
    <dbReference type="NCBI Taxonomy" id="2795974"/>
    <lineage>
        <taxon>Bacteria</taxon>
        <taxon>Pseudomonadati</taxon>
        <taxon>Planctomycetota</taxon>
        <taxon>Planctomycetia</taxon>
        <taxon>Pirellulales</taxon>
        <taxon>Pirellulaceae</taxon>
        <taxon>Stieleria</taxon>
    </lineage>
</organism>
<evidence type="ECO:0000313" key="1">
    <source>
        <dbReference type="EMBL" id="QEF96873.1"/>
    </source>
</evidence>
<proteinExistence type="predicted"/>
<dbReference type="EMBL" id="CP036264">
    <property type="protein sequence ID" value="QEF96873.1"/>
    <property type="molecule type" value="Genomic_DNA"/>
</dbReference>
<protein>
    <submittedName>
        <fullName evidence="1">Uncharacterized protein</fullName>
    </submittedName>
</protein>
<sequence>MNHPERSLPRLLAIAALIAFPGCGGTDSADRPAAASSQDTYTISLPETPAAEYLRQVLTRYQNTRAYRDRGQVRLDIEKNGKRVRRTAPMHVVMDGPTIWIAAYDARIWSDSDRMIGWIADPQTDFHDSQVVLGPPAAGGRSASRPGLETLLRDPILTSRMVSGLGGPPPQLEWLLDPNPMGKLFGTESDAPPSSDTPEERSIRYDGLARRENVQCVIVQATAGEDVYRFWIDPTRSLIHGVELPVSMAGKQIELEGWKVHALELVLADATFQSPASPYQITDMPDAELPPQPKYLRAMVPLPPPPPDRRLGRTLPTLQATDRTGRITVNQRGIDRPLTLWYAGVDPSVGDAQVRNVHAAEILSAWIRQSPESIRESVRPVALVDDSTARLFTDAGLANGFWVLLDQRGNRDTRGLELEAGRAMLVDSSGKVVWIGDPFSAADIISLAAIAGDVIAGVDVSDQIHRQWKADHDAYRQRVAELQTP</sequence>
<gene>
    <name evidence="1" type="ORF">Mal15_09030</name>
</gene>
<keyword evidence="2" id="KW-1185">Reference proteome</keyword>